<dbReference type="Gene3D" id="2.160.20.10">
    <property type="entry name" value="Single-stranded right-handed beta-helix, Pectin lyase-like"/>
    <property type="match status" value="1"/>
</dbReference>
<organism evidence="11 12">
    <name type="scientific">Phaseolus coccineus</name>
    <name type="common">Scarlet runner bean</name>
    <name type="synonym">Phaseolus multiflorus</name>
    <dbReference type="NCBI Taxonomy" id="3886"/>
    <lineage>
        <taxon>Eukaryota</taxon>
        <taxon>Viridiplantae</taxon>
        <taxon>Streptophyta</taxon>
        <taxon>Embryophyta</taxon>
        <taxon>Tracheophyta</taxon>
        <taxon>Spermatophyta</taxon>
        <taxon>Magnoliopsida</taxon>
        <taxon>eudicotyledons</taxon>
        <taxon>Gunneridae</taxon>
        <taxon>Pentapetalae</taxon>
        <taxon>rosids</taxon>
        <taxon>fabids</taxon>
        <taxon>Fabales</taxon>
        <taxon>Fabaceae</taxon>
        <taxon>Papilionoideae</taxon>
        <taxon>50 kb inversion clade</taxon>
        <taxon>NPAAA clade</taxon>
        <taxon>indigoferoid/millettioid clade</taxon>
        <taxon>Phaseoleae</taxon>
        <taxon>Phaseolus</taxon>
    </lineage>
</organism>
<evidence type="ECO:0000256" key="8">
    <source>
        <dbReference type="PROSITE-ProRule" id="PRU10052"/>
    </source>
</evidence>
<dbReference type="Pfam" id="PF00295">
    <property type="entry name" value="Glyco_hydro_28"/>
    <property type="match status" value="1"/>
</dbReference>
<evidence type="ECO:0000256" key="1">
    <source>
        <dbReference type="ARBA" id="ARBA00004191"/>
    </source>
</evidence>
<comment type="similarity">
    <text evidence="2 9">Belongs to the glycosyl hydrolase 28 family.</text>
</comment>
<reference evidence="11 12" key="1">
    <citation type="submission" date="2024-01" db="EMBL/GenBank/DDBJ databases">
        <title>The genomes of 5 underutilized Papilionoideae crops provide insights into root nodulation and disease resistanc.</title>
        <authorList>
            <person name="Jiang F."/>
        </authorList>
    </citation>
    <scope>NUCLEOTIDE SEQUENCE [LARGE SCALE GENOMIC DNA]</scope>
    <source>
        <strain evidence="11">JINMINGXINNONG_FW02</strain>
        <tissue evidence="11">Leaves</tissue>
    </source>
</reference>
<comment type="caution">
    <text evidence="11">The sequence shown here is derived from an EMBL/GenBank/DDBJ whole genome shotgun (WGS) entry which is preliminary data.</text>
</comment>
<dbReference type="GO" id="GO:0071555">
    <property type="term" value="P:cell wall organization"/>
    <property type="evidence" value="ECO:0007669"/>
    <property type="project" value="UniProtKB-KW"/>
</dbReference>
<keyword evidence="7" id="KW-0961">Cell wall biogenesis/degradation</keyword>
<evidence type="ECO:0000256" key="9">
    <source>
        <dbReference type="RuleBase" id="RU361169"/>
    </source>
</evidence>
<keyword evidence="10" id="KW-1133">Transmembrane helix</keyword>
<keyword evidence="12" id="KW-1185">Reference proteome</keyword>
<evidence type="ECO:0000256" key="2">
    <source>
        <dbReference type="ARBA" id="ARBA00008834"/>
    </source>
</evidence>
<dbReference type="InterPro" id="IPR000743">
    <property type="entry name" value="Glyco_hydro_28"/>
</dbReference>
<evidence type="ECO:0000256" key="3">
    <source>
        <dbReference type="ARBA" id="ARBA00022512"/>
    </source>
</evidence>
<proteinExistence type="inferred from homology"/>
<feature type="active site" evidence="8">
    <location>
        <position position="303"/>
    </location>
</feature>
<dbReference type="GO" id="GO:0005975">
    <property type="term" value="P:carbohydrate metabolic process"/>
    <property type="evidence" value="ECO:0007669"/>
    <property type="project" value="InterPro"/>
</dbReference>
<dbReference type="PROSITE" id="PS00502">
    <property type="entry name" value="POLYGALACTURONASE"/>
    <property type="match status" value="1"/>
</dbReference>
<evidence type="ECO:0000256" key="7">
    <source>
        <dbReference type="ARBA" id="ARBA00023316"/>
    </source>
</evidence>
<dbReference type="SMART" id="SM00710">
    <property type="entry name" value="PbH1"/>
    <property type="match status" value="6"/>
</dbReference>
<dbReference type="PANTHER" id="PTHR31375">
    <property type="match status" value="1"/>
</dbReference>
<keyword evidence="10" id="KW-0812">Transmembrane</keyword>
<dbReference type="InterPro" id="IPR006626">
    <property type="entry name" value="PbH1"/>
</dbReference>
<protein>
    <recommendedName>
        <fullName evidence="13">Polygalacturonase</fullName>
    </recommendedName>
</protein>
<gene>
    <name evidence="11" type="ORF">VNO80_06613</name>
</gene>
<dbReference type="SUPFAM" id="SSF51126">
    <property type="entry name" value="Pectin lyase-like"/>
    <property type="match status" value="1"/>
</dbReference>
<dbReference type="InterPro" id="IPR012334">
    <property type="entry name" value="Pectin_lyas_fold"/>
</dbReference>
<keyword evidence="5 9" id="KW-0378">Hydrolase</keyword>
<feature type="transmembrane region" description="Helical" evidence="10">
    <location>
        <begin position="58"/>
        <end position="77"/>
    </location>
</feature>
<dbReference type="InterPro" id="IPR011050">
    <property type="entry name" value="Pectin_lyase_fold/virulence"/>
</dbReference>
<evidence type="ECO:0000256" key="6">
    <source>
        <dbReference type="ARBA" id="ARBA00023295"/>
    </source>
</evidence>
<keyword evidence="4" id="KW-0964">Secreted</keyword>
<comment type="subcellular location">
    <subcellularLocation>
        <location evidence="1">Secreted</location>
        <location evidence="1">Cell wall</location>
    </subcellularLocation>
</comment>
<keyword evidence="3" id="KW-0134">Cell wall</keyword>
<keyword evidence="6 9" id="KW-0326">Glycosidase</keyword>
<accession>A0AAN9NH53</accession>
<sequence>MVLLRNFNPNLEQTTLTHSRNKEIFSAQAGIMPILDDRECYEKKKKARRLVLIWKMKLLFVVLGMCVVALPCVWGRMELDAGPRFNVIDYGAMGNGETDDSQAFLKAWKDACNASYGTPTLLIPKEKTFMLQPLLFSGPCNPAIVHIKLKGSITAPKKIKAWKLGKGTRKAWIRFRRINGLVIRGGGQIDGQGAPWWNSYFNTEINRPTALHFGECNNLFLSGLTHINSPKNHISLNRCNGSFISKLHFIAPDESPNTDGIDISYSSNILIKNSKMETGDDCIAINHGSSFISIIGVYCGPGHGISIGSLGKNGAHQTVEEIYVRNCTFNRTTNGARIKTWIGGQGYARKITFKDIVVVEATNAVIIDQQYNPYDSVEAVRVSDVSYHNVRGTSSSAHAIKLHCDKNIGCTNIVLKGINITTIAGKKTYASCKNVKGVCSFCNPHVPCLSHS</sequence>
<name>A0AAN9NH53_PHACN</name>
<dbReference type="GO" id="GO:0004650">
    <property type="term" value="F:polygalacturonase activity"/>
    <property type="evidence" value="ECO:0007669"/>
    <property type="project" value="InterPro"/>
</dbReference>
<evidence type="ECO:0000313" key="12">
    <source>
        <dbReference type="Proteomes" id="UP001374584"/>
    </source>
</evidence>
<evidence type="ECO:0008006" key="13">
    <source>
        <dbReference type="Google" id="ProtNLM"/>
    </source>
</evidence>
<evidence type="ECO:0000313" key="11">
    <source>
        <dbReference type="EMBL" id="KAK7373214.1"/>
    </source>
</evidence>
<dbReference type="EMBL" id="JAYMYR010000003">
    <property type="protein sequence ID" value="KAK7373214.1"/>
    <property type="molecule type" value="Genomic_DNA"/>
</dbReference>
<evidence type="ECO:0000256" key="10">
    <source>
        <dbReference type="SAM" id="Phobius"/>
    </source>
</evidence>
<evidence type="ECO:0000256" key="5">
    <source>
        <dbReference type="ARBA" id="ARBA00022801"/>
    </source>
</evidence>
<dbReference type="Proteomes" id="UP001374584">
    <property type="component" value="Unassembled WGS sequence"/>
</dbReference>
<evidence type="ECO:0000256" key="4">
    <source>
        <dbReference type="ARBA" id="ARBA00022525"/>
    </source>
</evidence>
<keyword evidence="10" id="KW-0472">Membrane</keyword>
<dbReference type="AlphaFoldDB" id="A0AAN9NH53"/>